<dbReference type="Proteomes" id="UP001589738">
    <property type="component" value="Unassembled WGS sequence"/>
</dbReference>
<evidence type="ECO:0000313" key="1">
    <source>
        <dbReference type="EMBL" id="MFC0474337.1"/>
    </source>
</evidence>
<evidence type="ECO:0000313" key="2">
    <source>
        <dbReference type="Proteomes" id="UP001589738"/>
    </source>
</evidence>
<dbReference type="EMBL" id="JBHLUU010000015">
    <property type="protein sequence ID" value="MFC0474337.1"/>
    <property type="molecule type" value="Genomic_DNA"/>
</dbReference>
<comment type="caution">
    <text evidence="1">The sequence shown here is derived from an EMBL/GenBank/DDBJ whole genome shotgun (WGS) entry which is preliminary data.</text>
</comment>
<accession>A0ABV6KLZ0</accession>
<dbReference type="Pfam" id="PF13056">
    <property type="entry name" value="DUF3918"/>
    <property type="match status" value="1"/>
</dbReference>
<keyword evidence="2" id="KW-1185">Reference proteome</keyword>
<dbReference type="RefSeq" id="WP_119709224.1">
    <property type="nucleotide sequence ID" value="NZ_JBHLUU010000015.1"/>
</dbReference>
<name>A0ABV6KLZ0_9BACI</name>
<reference evidence="1 2" key="1">
    <citation type="submission" date="2024-09" db="EMBL/GenBank/DDBJ databases">
        <authorList>
            <person name="Sun Q."/>
            <person name="Mori K."/>
        </authorList>
    </citation>
    <scope>NUCLEOTIDE SEQUENCE [LARGE SCALE GENOMIC DNA]</scope>
    <source>
        <strain evidence="1 2">CGMCC 1.9126</strain>
    </source>
</reference>
<organism evidence="1 2">
    <name type="scientific">Robertmurraya beringensis</name>
    <dbReference type="NCBI Taxonomy" id="641660"/>
    <lineage>
        <taxon>Bacteria</taxon>
        <taxon>Bacillati</taxon>
        <taxon>Bacillota</taxon>
        <taxon>Bacilli</taxon>
        <taxon>Bacillales</taxon>
        <taxon>Bacillaceae</taxon>
        <taxon>Robertmurraya</taxon>
    </lineage>
</organism>
<gene>
    <name evidence="1" type="ORF">ACFFHF_03380</name>
</gene>
<sequence length="43" mass="4913">MNRMVTSAIAIGAGVVAYNYARKNKMMSGRGMRKMQRRISKMF</sequence>
<dbReference type="InterPro" id="IPR025029">
    <property type="entry name" value="DUF3918"/>
</dbReference>
<protein>
    <submittedName>
        <fullName evidence="1">YrzQ family protein</fullName>
    </submittedName>
</protein>
<proteinExistence type="predicted"/>